<reference evidence="4" key="2">
    <citation type="submission" date="2020-09" db="EMBL/GenBank/DDBJ databases">
        <authorList>
            <person name="Kikuchi T."/>
        </authorList>
    </citation>
    <scope>NUCLEOTIDE SEQUENCE</scope>
    <source>
        <strain evidence="4">Ka4C1</strain>
    </source>
</reference>
<feature type="domain" description="BRO1" evidence="3">
    <location>
        <begin position="22"/>
        <end position="384"/>
    </location>
</feature>
<evidence type="ECO:0000256" key="2">
    <source>
        <dbReference type="SAM" id="MobiDB-lite"/>
    </source>
</evidence>
<dbReference type="OrthoDB" id="2141925at2759"/>
<dbReference type="InterPro" id="IPR038499">
    <property type="entry name" value="BRO1_sf"/>
</dbReference>
<dbReference type="InterPro" id="IPR025304">
    <property type="entry name" value="ALIX_V_dom"/>
</dbReference>
<dbReference type="PROSITE" id="PS51180">
    <property type="entry name" value="BRO1"/>
    <property type="match status" value="1"/>
</dbReference>
<dbReference type="Gene3D" id="1.20.140.50">
    <property type="entry name" value="alix/aip1 like domains"/>
    <property type="match status" value="1"/>
</dbReference>
<proteinExistence type="predicted"/>
<accession>A0A1I7RZD9</accession>
<gene>
    <name evidence="4" type="ORF">BXYJ_LOCUS6166</name>
</gene>
<sequence length="917" mass="104618">MSWLKRNTGKSAQLPRMANRRNFLAAPGKPASEVDIASRVTSYMETCMSLTEEVKQSVKEGLGVLNQRRRNAFFNDDIGKTLSSVEAIHLYYDSFVALEEKIPIRDGECPVPFRWKSAFDKGGLFGGKRDLTHNYGSYEKACVLFNIAAYQSQFVCTRPLQDDEELRQAVGFFKSSANIFDYLKNEAMHLVHDELPKDMQPQLLNALGQLMITQANEIMYIKAVKDKNSPAILKTVAMQLSDSYGQLYKLFNYEQARGIVDKHWYTVIQAKEYAYHAFAAKHQYDEIEPQKLASLEERLGRAREIVEMLEKAVELLPKNFEKELADAKNEKEKLDKDNNFIYHARVPSRTELPAIPRKLILQPGELKFPFTKQFKDPFTDLVSAAVSKAVNVFQGKIKEKVHQAVSNLRSSDNNVKAGLASINMPALVEDSTKQERIPASIVKKSEAIRSKGGYHAIEAKEKHLLKASEETAQLINKIKEKLDQEELTDEALRDHYSARWTCKPSNQLTIKFRQEIGKYQGINKTAQSADEKVRSKIRLCERDVTVMTGPRDGLLERVPPIQQSGNDQSQAVEKLKELWGVMEKEINMVQRLEERLNEVKFDPTAHFVKILKQEGQLEDSEINSFTDEKLKELFDRLTVECNQNIELRNAILEEMKVWHQKFTHGGNEDDERSKALKQLTAAYDVFLECEGNLQEGAKFYTDLQALLTRLNQQIDDFCFARQTEREDMVQQMEAGKRPAEVIPSVVTAFKAKKGLNLESTRAPPPRPPPPSTIPTNQAPSHSAIPRMPELDQLNLNPPQNAPQIPPRQSTAPLPPAHQQQPYQPNVGYNQWPQQPQYAGYPGYGHPQQPFQNQQHFQPMPNLPFYGAYQSENNAYQQYAAPYPTQYPNHPQPQYNQYQPYPQQPPPSQPQNPGNPFT</sequence>
<protein>
    <submittedName>
        <fullName evidence="4">(pine wood nematode) hypothetical protein</fullName>
    </submittedName>
    <submittedName>
        <fullName evidence="7">BRO1 domain-containing protein</fullName>
    </submittedName>
</protein>
<evidence type="ECO:0000256" key="1">
    <source>
        <dbReference type="SAM" id="Coils"/>
    </source>
</evidence>
<feature type="coiled-coil region" evidence="1">
    <location>
        <begin position="292"/>
        <end position="337"/>
    </location>
</feature>
<dbReference type="eggNOG" id="KOG2220">
    <property type="taxonomic scope" value="Eukaryota"/>
</dbReference>
<dbReference type="AlphaFoldDB" id="A0A1I7RZD9"/>
<dbReference type="EMBL" id="CAJFDI010000003">
    <property type="protein sequence ID" value="CAD5220413.1"/>
    <property type="molecule type" value="Genomic_DNA"/>
</dbReference>
<dbReference type="WBParaSite" id="BXY_0610900.1">
    <property type="protein sequence ID" value="BXY_0610900.1"/>
    <property type="gene ID" value="BXY_0610900"/>
</dbReference>
<feature type="compositionally biased region" description="Low complexity" evidence="2">
    <location>
        <begin position="845"/>
        <end position="859"/>
    </location>
</feature>
<dbReference type="Gene3D" id="1.25.40.280">
    <property type="entry name" value="alix/aip1 like domains"/>
    <property type="match status" value="1"/>
</dbReference>
<name>A0A1I7RZD9_BURXY</name>
<feature type="region of interest" description="Disordered" evidence="2">
    <location>
        <begin position="878"/>
        <end position="917"/>
    </location>
</feature>
<evidence type="ECO:0000313" key="5">
    <source>
        <dbReference type="Proteomes" id="UP000095284"/>
    </source>
</evidence>
<reference evidence="7" key="1">
    <citation type="submission" date="2016-11" db="UniProtKB">
        <authorList>
            <consortium name="WormBaseParasite"/>
        </authorList>
    </citation>
    <scope>IDENTIFICATION</scope>
</reference>
<keyword evidence="6" id="KW-1185">Reference proteome</keyword>
<dbReference type="Proteomes" id="UP000095284">
    <property type="component" value="Unplaced"/>
</dbReference>
<dbReference type="SMART" id="SM01041">
    <property type="entry name" value="BRO1"/>
    <property type="match status" value="1"/>
</dbReference>
<dbReference type="Gene3D" id="1.20.120.560">
    <property type="entry name" value="alix/aip1 in complex with the ypdl late domain"/>
    <property type="match status" value="1"/>
</dbReference>
<feature type="region of interest" description="Disordered" evidence="2">
    <location>
        <begin position="753"/>
        <end position="865"/>
    </location>
</feature>
<evidence type="ECO:0000259" key="3">
    <source>
        <dbReference type="PROSITE" id="PS51180"/>
    </source>
</evidence>
<feature type="compositionally biased region" description="Pro residues" evidence="2">
    <location>
        <begin position="762"/>
        <end position="772"/>
    </location>
</feature>
<evidence type="ECO:0000313" key="6">
    <source>
        <dbReference type="Proteomes" id="UP000659654"/>
    </source>
</evidence>
<dbReference type="InterPro" id="IPR004328">
    <property type="entry name" value="BRO1_dom"/>
</dbReference>
<dbReference type="Proteomes" id="UP000659654">
    <property type="component" value="Unassembled WGS sequence"/>
</dbReference>
<dbReference type="PANTHER" id="PTHR23030:SF39">
    <property type="entry name" value="PROGRAMMED CELL DEATH 6-INTERACTING PROTEIN"/>
    <property type="match status" value="1"/>
</dbReference>
<dbReference type="EMBL" id="CAJFCV020000003">
    <property type="protein sequence ID" value="CAG9106540.1"/>
    <property type="molecule type" value="Genomic_DNA"/>
</dbReference>
<organism evidence="5 7">
    <name type="scientific">Bursaphelenchus xylophilus</name>
    <name type="common">Pinewood nematode worm</name>
    <name type="synonym">Aphelenchoides xylophilus</name>
    <dbReference type="NCBI Taxonomy" id="6326"/>
    <lineage>
        <taxon>Eukaryota</taxon>
        <taxon>Metazoa</taxon>
        <taxon>Ecdysozoa</taxon>
        <taxon>Nematoda</taxon>
        <taxon>Chromadorea</taxon>
        <taxon>Rhabditida</taxon>
        <taxon>Tylenchina</taxon>
        <taxon>Tylenchomorpha</taxon>
        <taxon>Aphelenchoidea</taxon>
        <taxon>Aphelenchoididae</taxon>
        <taxon>Bursaphelenchus</taxon>
    </lineage>
</organism>
<dbReference type="Pfam" id="PF13949">
    <property type="entry name" value="ALIX_LYPXL_bnd"/>
    <property type="match status" value="1"/>
</dbReference>
<dbReference type="GO" id="GO:0000281">
    <property type="term" value="P:mitotic cytokinesis"/>
    <property type="evidence" value="ECO:0007669"/>
    <property type="project" value="TreeGrafter"/>
</dbReference>
<evidence type="ECO:0000313" key="7">
    <source>
        <dbReference type="WBParaSite" id="BXY_0610900.1"/>
    </source>
</evidence>
<evidence type="ECO:0000313" key="4">
    <source>
        <dbReference type="EMBL" id="CAD5220413.1"/>
    </source>
</evidence>
<keyword evidence="1" id="KW-0175">Coiled coil</keyword>
<feature type="compositionally biased region" description="Low complexity" evidence="2">
    <location>
        <begin position="878"/>
        <end position="900"/>
    </location>
</feature>
<dbReference type="Pfam" id="PF03097">
    <property type="entry name" value="BRO1"/>
    <property type="match status" value="1"/>
</dbReference>
<dbReference type="Proteomes" id="UP000582659">
    <property type="component" value="Unassembled WGS sequence"/>
</dbReference>
<dbReference type="GO" id="GO:0005768">
    <property type="term" value="C:endosome"/>
    <property type="evidence" value="ECO:0007669"/>
    <property type="project" value="TreeGrafter"/>
</dbReference>
<feature type="compositionally biased region" description="Polar residues" evidence="2">
    <location>
        <begin position="806"/>
        <end position="836"/>
    </location>
</feature>
<dbReference type="PANTHER" id="PTHR23030">
    <property type="entry name" value="PCD6 INTERACTING PROTEIN-RELATED"/>
    <property type="match status" value="1"/>
</dbReference>
<dbReference type="SMR" id="A0A1I7RZD9"/>